<dbReference type="Proteomes" id="UP001431217">
    <property type="component" value="Unassembled WGS sequence"/>
</dbReference>
<dbReference type="PROSITE" id="PS51819">
    <property type="entry name" value="VOC"/>
    <property type="match status" value="1"/>
</dbReference>
<evidence type="ECO:0000313" key="3">
    <source>
        <dbReference type="Proteomes" id="UP001431217"/>
    </source>
</evidence>
<dbReference type="InterPro" id="IPR004360">
    <property type="entry name" value="Glyas_Fos-R_dOase_dom"/>
</dbReference>
<name>A0ABT0MMJ3_9GAMM</name>
<keyword evidence="3" id="KW-1185">Reference proteome</keyword>
<protein>
    <submittedName>
        <fullName evidence="2">VOC family protein</fullName>
    </submittedName>
</protein>
<comment type="caution">
    <text evidence="2">The sequence shown here is derived from an EMBL/GenBank/DDBJ whole genome shotgun (WGS) entry which is preliminary data.</text>
</comment>
<dbReference type="Gene3D" id="3.10.180.10">
    <property type="entry name" value="2,3-Dihydroxybiphenyl 1,2-Dioxygenase, domain 1"/>
    <property type="match status" value="1"/>
</dbReference>
<organism evidence="2 3">
    <name type="scientific">Luteimonas galliterrae</name>
    <dbReference type="NCBI Taxonomy" id="2940486"/>
    <lineage>
        <taxon>Bacteria</taxon>
        <taxon>Pseudomonadati</taxon>
        <taxon>Pseudomonadota</taxon>
        <taxon>Gammaproteobacteria</taxon>
        <taxon>Lysobacterales</taxon>
        <taxon>Lysobacteraceae</taxon>
        <taxon>Luteimonas</taxon>
    </lineage>
</organism>
<evidence type="ECO:0000259" key="1">
    <source>
        <dbReference type="PROSITE" id="PS51819"/>
    </source>
</evidence>
<evidence type="ECO:0000313" key="2">
    <source>
        <dbReference type="EMBL" id="MCL1635449.1"/>
    </source>
</evidence>
<gene>
    <name evidence="2" type="ORF">M2650_12535</name>
</gene>
<dbReference type="Pfam" id="PF00903">
    <property type="entry name" value="Glyoxalase"/>
    <property type="match status" value="1"/>
</dbReference>
<dbReference type="EMBL" id="JAMBEP010000002">
    <property type="protein sequence ID" value="MCL1635449.1"/>
    <property type="molecule type" value="Genomic_DNA"/>
</dbReference>
<dbReference type="RefSeq" id="WP_249474969.1">
    <property type="nucleotide sequence ID" value="NZ_JAMBEP010000002.1"/>
</dbReference>
<feature type="domain" description="VOC" evidence="1">
    <location>
        <begin position="4"/>
        <end position="131"/>
    </location>
</feature>
<dbReference type="InterPro" id="IPR037523">
    <property type="entry name" value="VOC_core"/>
</dbReference>
<proteinExistence type="predicted"/>
<accession>A0ABT0MMJ3</accession>
<reference evidence="2 3" key="1">
    <citation type="submission" date="2022-05" db="EMBL/GenBank/DDBJ databases">
        <title>Luteimonas sp. SX5, whole genome shotgun sequencing project.</title>
        <authorList>
            <person name="Zhao G."/>
            <person name="Shen L."/>
        </authorList>
    </citation>
    <scope>NUCLEOTIDE SEQUENCE [LARGE SCALE GENOMIC DNA]</scope>
    <source>
        <strain evidence="2 3">SX5</strain>
    </source>
</reference>
<sequence>MRLRIDGMAPLLQVFDMPASLAFYRDILGFERVDDSGNGDGSDWVWLRLDGVDLMLNTAYEADDRPASPDSARIAAHRDTGLFFGCGDVDAAYAYLLSRGLHPEPPKVQSYGMKHAVCRRPGRIPTVFPAFRLKTRFLAGPAFAPTKSPQRGRISAPLP</sequence>
<dbReference type="SUPFAM" id="SSF54593">
    <property type="entry name" value="Glyoxalase/Bleomycin resistance protein/Dihydroxybiphenyl dioxygenase"/>
    <property type="match status" value="1"/>
</dbReference>
<dbReference type="InterPro" id="IPR029068">
    <property type="entry name" value="Glyas_Bleomycin-R_OHBP_Dase"/>
</dbReference>